<feature type="domain" description="Protein kinase" evidence="12">
    <location>
        <begin position="12"/>
        <end position="293"/>
    </location>
</feature>
<protein>
    <recommendedName>
        <fullName evidence="2">non-specific serine/threonine protein kinase</fullName>
        <ecNumber evidence="2">2.7.11.1</ecNumber>
    </recommendedName>
</protein>
<dbReference type="InterPro" id="IPR011009">
    <property type="entry name" value="Kinase-like_dom_sf"/>
</dbReference>
<evidence type="ECO:0000256" key="5">
    <source>
        <dbReference type="ARBA" id="ARBA00022729"/>
    </source>
</evidence>
<dbReference type="OrthoDB" id="446586at2"/>
<evidence type="ECO:0000259" key="12">
    <source>
        <dbReference type="PROSITE" id="PS50011"/>
    </source>
</evidence>
<evidence type="ECO:0000313" key="13">
    <source>
        <dbReference type="EMBL" id="KZL51731.1"/>
    </source>
</evidence>
<keyword evidence="3 13" id="KW-0723">Serine/threonine-protein kinase</keyword>
<evidence type="ECO:0000256" key="2">
    <source>
        <dbReference type="ARBA" id="ARBA00012513"/>
    </source>
</evidence>
<gene>
    <name evidence="13" type="ORF">A2T98_00730</name>
</gene>
<reference evidence="13 14" key="1">
    <citation type="submission" date="2016-04" db="EMBL/GenBank/DDBJ databases">
        <title>Draft Genome Assembly of the Bloom-forming Cyanobacterium Nodularia spumigena Strain CENA596 in Shrimp Production Ponds.</title>
        <authorList>
            <person name="Popin R.V."/>
            <person name="Rigonato J."/>
            <person name="Abreu V.A."/>
            <person name="Andreote A.P."/>
            <person name="Silveira S.B."/>
            <person name="Odebrecht C."/>
            <person name="Fiore M.F."/>
        </authorList>
    </citation>
    <scope>NUCLEOTIDE SEQUENCE [LARGE SCALE GENOMIC DNA]</scope>
    <source>
        <strain evidence="13 14">CENA596</strain>
    </source>
</reference>
<evidence type="ECO:0000256" key="1">
    <source>
        <dbReference type="ARBA" id="ARBA00010062"/>
    </source>
</evidence>
<dbReference type="SMART" id="SM00220">
    <property type="entry name" value="S_TKc"/>
    <property type="match status" value="1"/>
</dbReference>
<dbReference type="SUPFAM" id="SSF53822">
    <property type="entry name" value="Periplasmic binding protein-like I"/>
    <property type="match status" value="1"/>
</dbReference>
<dbReference type="Gene3D" id="1.10.510.10">
    <property type="entry name" value="Transferase(Phosphotransferase) domain 1"/>
    <property type="match status" value="1"/>
</dbReference>
<dbReference type="AlphaFoldDB" id="A0A166KZS7"/>
<evidence type="ECO:0000256" key="3">
    <source>
        <dbReference type="ARBA" id="ARBA00022527"/>
    </source>
</evidence>
<evidence type="ECO:0000256" key="10">
    <source>
        <dbReference type="ARBA" id="ARBA00048679"/>
    </source>
</evidence>
<proteinExistence type="inferred from homology"/>
<keyword evidence="4" id="KW-0808">Transferase</keyword>
<evidence type="ECO:0000256" key="6">
    <source>
        <dbReference type="ARBA" id="ARBA00022741"/>
    </source>
</evidence>
<evidence type="ECO:0000256" key="11">
    <source>
        <dbReference type="SAM" id="MobiDB-lite"/>
    </source>
</evidence>
<dbReference type="InterPro" id="IPR028081">
    <property type="entry name" value="Leu-bd"/>
</dbReference>
<evidence type="ECO:0000313" key="14">
    <source>
        <dbReference type="Proteomes" id="UP000076555"/>
    </source>
</evidence>
<comment type="catalytic activity">
    <reaction evidence="10">
        <text>L-seryl-[protein] + ATP = O-phospho-L-seryl-[protein] + ADP + H(+)</text>
        <dbReference type="Rhea" id="RHEA:17989"/>
        <dbReference type="Rhea" id="RHEA-COMP:9863"/>
        <dbReference type="Rhea" id="RHEA-COMP:11604"/>
        <dbReference type="ChEBI" id="CHEBI:15378"/>
        <dbReference type="ChEBI" id="CHEBI:29999"/>
        <dbReference type="ChEBI" id="CHEBI:30616"/>
        <dbReference type="ChEBI" id="CHEBI:83421"/>
        <dbReference type="ChEBI" id="CHEBI:456216"/>
        <dbReference type="EC" id="2.7.11.1"/>
    </reaction>
</comment>
<dbReference type="GO" id="GO:0004674">
    <property type="term" value="F:protein serine/threonine kinase activity"/>
    <property type="evidence" value="ECO:0007669"/>
    <property type="project" value="UniProtKB-KW"/>
</dbReference>
<dbReference type="Pfam" id="PF00069">
    <property type="entry name" value="Pkinase"/>
    <property type="match status" value="1"/>
</dbReference>
<evidence type="ECO:0000256" key="4">
    <source>
        <dbReference type="ARBA" id="ARBA00022679"/>
    </source>
</evidence>
<dbReference type="Pfam" id="PF13458">
    <property type="entry name" value="Peripla_BP_6"/>
    <property type="match status" value="1"/>
</dbReference>
<feature type="compositionally biased region" description="Pro residues" evidence="11">
    <location>
        <begin position="292"/>
        <end position="302"/>
    </location>
</feature>
<keyword evidence="7 13" id="KW-0418">Kinase</keyword>
<evidence type="ECO:0000256" key="7">
    <source>
        <dbReference type="ARBA" id="ARBA00022777"/>
    </source>
</evidence>
<dbReference type="PANTHER" id="PTHR24363">
    <property type="entry name" value="SERINE/THREONINE PROTEIN KINASE"/>
    <property type="match status" value="1"/>
</dbReference>
<sequence>MPLILQGRRGRYQPLETLAQGGFGATFKAIDLDSISQRLCVLKRLDINKYYDPKVVEGIKRAFEREAKVLESLGDNSGKIPTLYDSFCLTAPASDTYPQQELNYLVQQYIEGEDLSKELKKKGRFSQQEILDVLKQILPVLQFIHEHKEQVIHRDIKPSNIVRERDTQKLVLIDFGAVKQVVRAETSPEEKSIVFGTPAYAPPEQRAEKKVYPSSDLYALAASCVQLLTGQSPDNFRDHNNQSDWRKQDPQIVDENLANILDRMLRPHPGERFQSASEVRSEIDRIEELDPPIDPPTAPPTAPQGETQPINKKFPLYKLLLLVGITALLGLAGWVSYRIIPPPIDKITTDKLISVGDNLNLEGSPQLSGKYAQLKSQGIQAFADGSYDIARNRFAQIRTEAKANQQKFTNNRESFEYKEAISALHDPLVLIYKNNAEVRLRHQAGQPIYTIAAVVPLTNSKGEAFNIGREMLFGIAQAQDKAVGPELPNVNLEVVIANDRNNREGAKAVAEAITKLKLNGRSILAVVGHYLSDSTCEAMKHSYNRASLVVVSPLSTKADMRQHCGESSFFFRTTSSTRIEAKTLVNQLVQSGLGNPSSTVAIFYRPADPFSKDLFQAFKLALGRKSIQIVQNFDLDVPQFDAKKALQQVPGVKALIVIPDGRNSNSNAFDRALEIIRANAGNKIVLGSNPLYNYLLISRSGGLQNLKTLFLATDWHRQCAPDSFVAETQMKYWFGGVNRTTTLSYEAIQVLLPTLTGEVTSPQIREKLDGLAASGNAPRSGVFADGKTISFDENGDRQELTERILITVAQDLKNPFVVVGDCP</sequence>
<dbReference type="Proteomes" id="UP000076555">
    <property type="component" value="Unassembled WGS sequence"/>
</dbReference>
<organism evidence="13 14">
    <name type="scientific">Nodularia spumigena CENA596</name>
    <dbReference type="NCBI Taxonomy" id="1819295"/>
    <lineage>
        <taxon>Bacteria</taxon>
        <taxon>Bacillati</taxon>
        <taxon>Cyanobacteriota</taxon>
        <taxon>Cyanophyceae</taxon>
        <taxon>Nostocales</taxon>
        <taxon>Nodulariaceae</taxon>
        <taxon>Nodularia</taxon>
    </lineage>
</organism>
<keyword evidence="8" id="KW-0067">ATP-binding</keyword>
<dbReference type="EC" id="2.7.11.1" evidence="2"/>
<keyword evidence="5" id="KW-0732">Signal</keyword>
<evidence type="ECO:0000256" key="8">
    <source>
        <dbReference type="ARBA" id="ARBA00022840"/>
    </source>
</evidence>
<evidence type="ECO:0000256" key="9">
    <source>
        <dbReference type="ARBA" id="ARBA00047899"/>
    </source>
</evidence>
<dbReference type="InterPro" id="IPR000719">
    <property type="entry name" value="Prot_kinase_dom"/>
</dbReference>
<name>A0A166KZS7_NODSP</name>
<dbReference type="PANTHER" id="PTHR24363:SF0">
    <property type="entry name" value="SERINE_THREONINE KINASE LIKE DOMAIN CONTAINING 1"/>
    <property type="match status" value="1"/>
</dbReference>
<dbReference type="Gene3D" id="3.30.200.20">
    <property type="entry name" value="Phosphorylase Kinase, domain 1"/>
    <property type="match status" value="1"/>
</dbReference>
<dbReference type="SUPFAM" id="SSF56112">
    <property type="entry name" value="Protein kinase-like (PK-like)"/>
    <property type="match status" value="1"/>
</dbReference>
<dbReference type="CDD" id="cd06268">
    <property type="entry name" value="PBP1_ABC_transporter_LIVBP-like"/>
    <property type="match status" value="1"/>
</dbReference>
<dbReference type="GO" id="GO:0005524">
    <property type="term" value="F:ATP binding"/>
    <property type="evidence" value="ECO:0007669"/>
    <property type="project" value="UniProtKB-KW"/>
</dbReference>
<keyword evidence="6" id="KW-0547">Nucleotide-binding</keyword>
<dbReference type="Gene3D" id="3.40.50.2300">
    <property type="match status" value="2"/>
</dbReference>
<comment type="similarity">
    <text evidence="1">Belongs to the leucine-binding protein family.</text>
</comment>
<dbReference type="EMBL" id="LWAJ01000010">
    <property type="protein sequence ID" value="KZL51731.1"/>
    <property type="molecule type" value="Genomic_DNA"/>
</dbReference>
<dbReference type="PROSITE" id="PS50011">
    <property type="entry name" value="PROTEIN_KINASE_DOM"/>
    <property type="match status" value="1"/>
</dbReference>
<comment type="caution">
    <text evidence="13">The sequence shown here is derived from an EMBL/GenBank/DDBJ whole genome shotgun (WGS) entry which is preliminary data.</text>
</comment>
<accession>A0A166KZS7</accession>
<dbReference type="InterPro" id="IPR028082">
    <property type="entry name" value="Peripla_BP_I"/>
</dbReference>
<comment type="catalytic activity">
    <reaction evidence="9">
        <text>L-threonyl-[protein] + ATP = O-phospho-L-threonyl-[protein] + ADP + H(+)</text>
        <dbReference type="Rhea" id="RHEA:46608"/>
        <dbReference type="Rhea" id="RHEA-COMP:11060"/>
        <dbReference type="Rhea" id="RHEA-COMP:11605"/>
        <dbReference type="ChEBI" id="CHEBI:15378"/>
        <dbReference type="ChEBI" id="CHEBI:30013"/>
        <dbReference type="ChEBI" id="CHEBI:30616"/>
        <dbReference type="ChEBI" id="CHEBI:61977"/>
        <dbReference type="ChEBI" id="CHEBI:456216"/>
        <dbReference type="EC" id="2.7.11.1"/>
    </reaction>
</comment>
<dbReference type="CDD" id="cd14014">
    <property type="entry name" value="STKc_PknB_like"/>
    <property type="match status" value="1"/>
</dbReference>
<feature type="region of interest" description="Disordered" evidence="11">
    <location>
        <begin position="288"/>
        <end position="309"/>
    </location>
</feature>